<gene>
    <name evidence="3" type="ORF">ABUE31_03170</name>
</gene>
<evidence type="ECO:0000259" key="2">
    <source>
        <dbReference type="PROSITE" id="PS51898"/>
    </source>
</evidence>
<protein>
    <submittedName>
        <fullName evidence="3">Tyrosine-type recombinase/integrase</fullName>
    </submittedName>
</protein>
<evidence type="ECO:0000313" key="3">
    <source>
        <dbReference type="EMBL" id="MEW9804986.1"/>
    </source>
</evidence>
<feature type="domain" description="Tyr recombinase" evidence="2">
    <location>
        <begin position="367"/>
        <end position="563"/>
    </location>
</feature>
<comment type="caution">
    <text evidence="3">The sequence shown here is derived from an EMBL/GenBank/DDBJ whole genome shotgun (WGS) entry which is preliminary data.</text>
</comment>
<dbReference type="Pfam" id="PF00589">
    <property type="entry name" value="Phage_integrase"/>
    <property type="match status" value="1"/>
</dbReference>
<dbReference type="InterPro" id="IPR002104">
    <property type="entry name" value="Integrase_catalytic"/>
</dbReference>
<dbReference type="Gene3D" id="1.10.443.10">
    <property type="entry name" value="Intergrase catalytic core"/>
    <property type="match status" value="1"/>
</dbReference>
<accession>A0ABV3QVB3</accession>
<proteinExistence type="predicted"/>
<keyword evidence="1" id="KW-0233">DNA recombination</keyword>
<organism evidence="3 4">
    <name type="scientific">Mesorhizobium marinum</name>
    <dbReference type="NCBI Taxonomy" id="3228790"/>
    <lineage>
        <taxon>Bacteria</taxon>
        <taxon>Pseudomonadati</taxon>
        <taxon>Pseudomonadota</taxon>
        <taxon>Alphaproteobacteria</taxon>
        <taxon>Hyphomicrobiales</taxon>
        <taxon>Phyllobacteriaceae</taxon>
        <taxon>Mesorhizobium</taxon>
    </lineage>
</organism>
<dbReference type="EMBL" id="JBFOCI010000001">
    <property type="protein sequence ID" value="MEW9804986.1"/>
    <property type="molecule type" value="Genomic_DNA"/>
</dbReference>
<name>A0ABV3QVB3_9HYPH</name>
<evidence type="ECO:0000313" key="4">
    <source>
        <dbReference type="Proteomes" id="UP001556196"/>
    </source>
</evidence>
<dbReference type="PROSITE" id="PS51898">
    <property type="entry name" value="TYR_RECOMBINASE"/>
    <property type="match status" value="1"/>
</dbReference>
<sequence>MTKHVDPERPFAKTSAIGEPSFAEVLQAIASDDGLSDDRKRHWSTSLRKMAEYLDRPMPMIPARISGIGQQVSSLHPAQLGVNDKTFANHRANAKAALNWFKDCRGGLGRAAAMSAAYRELLVRIGNRHHRDLISPFFRFLSMQGVEQTCIRDEHLSAYVAYCEATKFRPLRNSTIRSLARQLNHYAETNEEWPHVALSVPAILSTNDGLPWEQVPALLRSDIEAVLKRRSRPRKSASGRRLRGCKQSTLDLIERKLKAAVRMAVRTDIPLEELSSLAALLHPDRSEAIIDAYWRAHGEQPGTYTIELATLFLDLARSETELDGDALARLEDMCALLEEHRRSGMTDKNMRLIRQVLATDTWAKVVGLPRRMLAEADAFRKTQPIKSAVSAQLAVAITLLAMAPVRIRNLATIRIGQNLVRPKGQTGPFHLIFAAGEVKNEEPLEFPLSAQVTAIIETFVHDHRPKLMRGHNHDYLFPGEAGGHKDIKTLGGQITKRIEHEVGLTITPHQFRHAAAALILRTDPGNYEFVRRVLGHRSLATTTRFYIGLESLSAAERFGEIVTAMLPPEQARPSKPKRLRG</sequence>
<dbReference type="SUPFAM" id="SSF56349">
    <property type="entry name" value="DNA breaking-rejoining enzymes"/>
    <property type="match status" value="1"/>
</dbReference>
<dbReference type="InterPro" id="IPR011010">
    <property type="entry name" value="DNA_brk_join_enz"/>
</dbReference>
<keyword evidence="4" id="KW-1185">Reference proteome</keyword>
<dbReference type="RefSeq" id="WP_367722039.1">
    <property type="nucleotide sequence ID" value="NZ_JBFOCI010000001.1"/>
</dbReference>
<evidence type="ECO:0000256" key="1">
    <source>
        <dbReference type="ARBA" id="ARBA00023172"/>
    </source>
</evidence>
<dbReference type="InterPro" id="IPR013762">
    <property type="entry name" value="Integrase-like_cat_sf"/>
</dbReference>
<dbReference type="Proteomes" id="UP001556196">
    <property type="component" value="Unassembled WGS sequence"/>
</dbReference>
<reference evidence="3 4" key="1">
    <citation type="submission" date="2024-06" db="EMBL/GenBank/DDBJ databases">
        <authorList>
            <person name="Tuo L."/>
        </authorList>
    </citation>
    <scope>NUCLEOTIDE SEQUENCE [LARGE SCALE GENOMIC DNA]</scope>
    <source>
        <strain evidence="3 4">ZMM04-5</strain>
    </source>
</reference>